<sequence length="251" mass="26747">MSPTIRTRLKENALSLAQDRTVADVRIGLGYTAVQLDNGQTGVACTFHKDAKGGCTVFQGLRPLKGTPAAKVLTMLDATDPIASAVAIATSNALTNTPSPDMTTGDILENITLYPDDHVGMVGFFAPVIPKLKERTGRLDIFEKQDRGPGTLPADAARDILPSCQVAVITSTSIINHTVDDLLNACTNCREVIMLGASTPLLPTVFARTPVTVLSGIIVTQPENILQIVSEGGGMQLFKKNIHKVNCRVQK</sequence>
<name>A0A194AF45_9BACT</name>
<evidence type="ECO:0000259" key="2">
    <source>
        <dbReference type="Pfam" id="PF13938"/>
    </source>
</evidence>
<dbReference type="InterPro" id="IPR025251">
    <property type="entry name" value="DUF4213"/>
</dbReference>
<keyword evidence="4" id="KW-1185">Reference proteome</keyword>
<accession>A0A194AF45</accession>
<protein>
    <recommendedName>
        <fullName evidence="5">Fis family transcriptional regulator</fullName>
    </recommendedName>
</protein>
<evidence type="ECO:0008006" key="5">
    <source>
        <dbReference type="Google" id="ProtNLM"/>
    </source>
</evidence>
<dbReference type="RefSeq" id="WP_069856848.1">
    <property type="nucleotide sequence ID" value="NZ_BDFE01000004.1"/>
</dbReference>
<evidence type="ECO:0000313" key="4">
    <source>
        <dbReference type="Proteomes" id="UP000095200"/>
    </source>
</evidence>
<feature type="domain" description="DUF4213" evidence="2">
    <location>
        <begin position="12"/>
        <end position="94"/>
    </location>
</feature>
<dbReference type="InterPro" id="IPR007161">
    <property type="entry name" value="DUF364"/>
</dbReference>
<dbReference type="OrthoDB" id="9806942at2"/>
<organism evidence="3 4">
    <name type="scientific">Desulfoplanes formicivorans</name>
    <dbReference type="NCBI Taxonomy" id="1592317"/>
    <lineage>
        <taxon>Bacteria</taxon>
        <taxon>Pseudomonadati</taxon>
        <taxon>Thermodesulfobacteriota</taxon>
        <taxon>Desulfovibrionia</taxon>
        <taxon>Desulfovibrionales</taxon>
        <taxon>Desulfoplanaceae</taxon>
        <taxon>Desulfoplanes</taxon>
    </lineage>
</organism>
<dbReference type="EMBL" id="BDFE01000004">
    <property type="protein sequence ID" value="GAU07404.1"/>
    <property type="molecule type" value="Genomic_DNA"/>
</dbReference>
<dbReference type="AlphaFoldDB" id="A0A194AF45"/>
<dbReference type="Proteomes" id="UP000095200">
    <property type="component" value="Unassembled WGS sequence"/>
</dbReference>
<dbReference type="SUPFAM" id="SSF159713">
    <property type="entry name" value="Dhaf3308-like"/>
    <property type="match status" value="1"/>
</dbReference>
<evidence type="ECO:0000313" key="3">
    <source>
        <dbReference type="EMBL" id="GAU07404.1"/>
    </source>
</evidence>
<comment type="caution">
    <text evidence="3">The sequence shown here is derived from an EMBL/GenBank/DDBJ whole genome shotgun (WGS) entry which is preliminary data.</text>
</comment>
<feature type="domain" description="Putative heavy-metal chelation" evidence="1">
    <location>
        <begin position="107"/>
        <end position="245"/>
    </location>
</feature>
<dbReference type="Gene3D" id="3.40.50.11590">
    <property type="match status" value="1"/>
</dbReference>
<dbReference type="Gene3D" id="3.30.390.100">
    <property type="match status" value="1"/>
</dbReference>
<gene>
    <name evidence="3" type="ORF">DPF_0082</name>
</gene>
<dbReference type="Pfam" id="PF13938">
    <property type="entry name" value="DUF4213"/>
    <property type="match status" value="1"/>
</dbReference>
<evidence type="ECO:0000259" key="1">
    <source>
        <dbReference type="Pfam" id="PF04016"/>
    </source>
</evidence>
<proteinExistence type="predicted"/>
<dbReference type="STRING" id="1592317.DPF_0082"/>
<dbReference type="Pfam" id="PF04016">
    <property type="entry name" value="DUF364"/>
    <property type="match status" value="1"/>
</dbReference>
<reference evidence="4" key="1">
    <citation type="submission" date="2016-06" db="EMBL/GenBank/DDBJ databases">
        <title>Draft genome sequence of Desulfoplanes formicivorans strain Pf12B.</title>
        <authorList>
            <person name="Watanabe M."/>
            <person name="Kojima H."/>
            <person name="Fukui M."/>
        </authorList>
    </citation>
    <scope>NUCLEOTIDE SEQUENCE [LARGE SCALE GENOMIC DNA]</scope>
    <source>
        <strain evidence="4">Pf12B</strain>
    </source>
</reference>